<dbReference type="PANTHER" id="PTHR43853:SF2">
    <property type="entry name" value="3-OXOADIPYL-COA_3-OXO-5,6-DEHYDROSUBERYL-COA THIOLASE"/>
    <property type="match status" value="1"/>
</dbReference>
<protein>
    <recommendedName>
        <fullName evidence="2">Thiolase N-terminal domain-containing protein</fullName>
    </recommendedName>
</protein>
<accession>A0ABU8AXW2</accession>
<sequence>MPDIHMGIRQTAENVATLPEVSRHEQDEFTLRSQHLSAKTVGSGFYAREITPVTLPDGTVAATDDSPRPDTTYDALAKLQPAFRPEGTVPRGTPALSTTAPPSWSL</sequence>
<dbReference type="InterPro" id="IPR016039">
    <property type="entry name" value="Thiolase-like"/>
</dbReference>
<evidence type="ECO:0000313" key="4">
    <source>
        <dbReference type="Proteomes" id="UP001310290"/>
    </source>
</evidence>
<dbReference type="Proteomes" id="UP001310290">
    <property type="component" value="Unassembled WGS sequence"/>
</dbReference>
<dbReference type="PANTHER" id="PTHR43853">
    <property type="entry name" value="3-KETOACYL-COA THIOLASE, PEROXISOMAL"/>
    <property type="match status" value="1"/>
</dbReference>
<feature type="region of interest" description="Disordered" evidence="1">
    <location>
        <begin position="82"/>
        <end position="106"/>
    </location>
</feature>
<keyword evidence="4" id="KW-1185">Reference proteome</keyword>
<feature type="region of interest" description="Disordered" evidence="1">
    <location>
        <begin position="1"/>
        <end position="21"/>
    </location>
</feature>
<dbReference type="Gene3D" id="3.40.47.10">
    <property type="match status" value="2"/>
</dbReference>
<evidence type="ECO:0000259" key="2">
    <source>
        <dbReference type="Pfam" id="PF00108"/>
    </source>
</evidence>
<proteinExistence type="predicted"/>
<dbReference type="Pfam" id="PF00108">
    <property type="entry name" value="Thiolase_N"/>
    <property type="match status" value="1"/>
</dbReference>
<dbReference type="RefSeq" id="WP_334661611.1">
    <property type="nucleotide sequence ID" value="NZ_JARULZ010000002.1"/>
</dbReference>
<feature type="domain" description="Thiolase N-terminal" evidence="2">
    <location>
        <begin position="3"/>
        <end position="92"/>
    </location>
</feature>
<dbReference type="InterPro" id="IPR050215">
    <property type="entry name" value="Thiolase-like_sf_Thiolase"/>
</dbReference>
<name>A0ABU8AXW2_9ACTN</name>
<dbReference type="EMBL" id="JARULZ010000002">
    <property type="protein sequence ID" value="MEH0638532.1"/>
    <property type="molecule type" value="Genomic_DNA"/>
</dbReference>
<feature type="compositionally biased region" description="Polar residues" evidence="1">
    <location>
        <begin position="95"/>
        <end position="106"/>
    </location>
</feature>
<evidence type="ECO:0000313" key="3">
    <source>
        <dbReference type="EMBL" id="MEH0638532.1"/>
    </source>
</evidence>
<organism evidence="3 4">
    <name type="scientific">Streptomyces bottropensis</name>
    <dbReference type="NCBI Taxonomy" id="42235"/>
    <lineage>
        <taxon>Bacteria</taxon>
        <taxon>Bacillati</taxon>
        <taxon>Actinomycetota</taxon>
        <taxon>Actinomycetes</taxon>
        <taxon>Kitasatosporales</taxon>
        <taxon>Streptomycetaceae</taxon>
        <taxon>Streptomyces</taxon>
    </lineage>
</organism>
<reference evidence="3" key="1">
    <citation type="submission" date="2023-04" db="EMBL/GenBank/DDBJ databases">
        <title>Genomic diversity of scab-causing Streptomyces spp. in the province of Quebec, Canada.</title>
        <authorList>
            <person name="Biessy A."/>
            <person name="Cadieux M."/>
            <person name="Ciotola M."/>
            <person name="Filion M."/>
        </authorList>
    </citation>
    <scope>NUCLEOTIDE SEQUENCE</scope>
    <source>
        <strain evidence="3">B21-115</strain>
    </source>
</reference>
<gene>
    <name evidence="3" type="ORF">QBA35_35495</name>
</gene>
<dbReference type="SUPFAM" id="SSF53901">
    <property type="entry name" value="Thiolase-like"/>
    <property type="match status" value="1"/>
</dbReference>
<comment type="caution">
    <text evidence="3">The sequence shown here is derived from an EMBL/GenBank/DDBJ whole genome shotgun (WGS) entry which is preliminary data.</text>
</comment>
<evidence type="ECO:0000256" key="1">
    <source>
        <dbReference type="SAM" id="MobiDB-lite"/>
    </source>
</evidence>
<dbReference type="InterPro" id="IPR020616">
    <property type="entry name" value="Thiolase_N"/>
</dbReference>